<evidence type="ECO:0000313" key="2">
    <source>
        <dbReference type="Proteomes" id="UP001190700"/>
    </source>
</evidence>
<dbReference type="EMBL" id="LGRX02026863">
    <property type="protein sequence ID" value="KAK3250176.1"/>
    <property type="molecule type" value="Genomic_DNA"/>
</dbReference>
<name>A0AAE0F2Z4_9CHLO</name>
<protein>
    <submittedName>
        <fullName evidence="1">Uncharacterized protein</fullName>
    </submittedName>
</protein>
<organism evidence="1 2">
    <name type="scientific">Cymbomonas tetramitiformis</name>
    <dbReference type="NCBI Taxonomy" id="36881"/>
    <lineage>
        <taxon>Eukaryota</taxon>
        <taxon>Viridiplantae</taxon>
        <taxon>Chlorophyta</taxon>
        <taxon>Pyramimonadophyceae</taxon>
        <taxon>Pyramimonadales</taxon>
        <taxon>Pyramimonadaceae</taxon>
        <taxon>Cymbomonas</taxon>
    </lineage>
</organism>
<accession>A0AAE0F2Z4</accession>
<dbReference type="AlphaFoldDB" id="A0AAE0F2Z4"/>
<reference evidence="1 2" key="1">
    <citation type="journal article" date="2015" name="Genome Biol. Evol.">
        <title>Comparative Genomics of a Bacterivorous Green Alga Reveals Evolutionary Causalities and Consequences of Phago-Mixotrophic Mode of Nutrition.</title>
        <authorList>
            <person name="Burns J.A."/>
            <person name="Paasch A."/>
            <person name="Narechania A."/>
            <person name="Kim E."/>
        </authorList>
    </citation>
    <scope>NUCLEOTIDE SEQUENCE [LARGE SCALE GENOMIC DNA]</scope>
    <source>
        <strain evidence="1 2">PLY_AMNH</strain>
    </source>
</reference>
<keyword evidence="2" id="KW-1185">Reference proteome</keyword>
<dbReference type="Proteomes" id="UP001190700">
    <property type="component" value="Unassembled WGS sequence"/>
</dbReference>
<proteinExistence type="predicted"/>
<evidence type="ECO:0000313" key="1">
    <source>
        <dbReference type="EMBL" id="KAK3250176.1"/>
    </source>
</evidence>
<sequence>MDKLDAIEEEIPSLGMGDMVSVSKEPYLKAFHPEQNKKGWSMIGVKPFTRSVYWTLVEAERKQEAAVAAAPGVNHDVLTFGFKRLQSHAHDIVRAYFVQKKQKEEDKDKRKRLATEVSAGRLVKYARVADGAKAKLMAVGNKVIHAKLLKDELVAALRVRGHASAATALKAQLEADLQVLLGPPLPTGPCGMFF</sequence>
<comment type="caution">
    <text evidence="1">The sequence shown here is derived from an EMBL/GenBank/DDBJ whole genome shotgun (WGS) entry which is preliminary data.</text>
</comment>
<gene>
    <name evidence="1" type="ORF">CYMTET_40435</name>
</gene>